<comment type="similarity">
    <text evidence="2 10">Belongs to the KRR1 family.</text>
</comment>
<dbReference type="Proteomes" id="UP000887569">
    <property type="component" value="Unplaced"/>
</dbReference>
<feature type="domain" description="KRR1 small subunit processome component second KH" evidence="13">
    <location>
        <begin position="165"/>
        <end position="254"/>
    </location>
</feature>
<evidence type="ECO:0000313" key="14">
    <source>
        <dbReference type="Proteomes" id="UP000887569"/>
    </source>
</evidence>
<dbReference type="PANTHER" id="PTHR12581">
    <property type="entry name" value="HIV-1 REV BINDING PROTEIN 2, 3"/>
    <property type="match status" value="1"/>
</dbReference>
<dbReference type="FunFam" id="3.30.1370.10:FF:000014">
    <property type="entry name" value="KRR1 small subunit processome component"/>
    <property type="match status" value="1"/>
</dbReference>
<evidence type="ECO:0000313" key="15">
    <source>
        <dbReference type="WBParaSite" id="PgR125_g006_t02"/>
    </source>
</evidence>
<accession>A0A915CE03</accession>
<comment type="function">
    <text evidence="8">Required for 40S ribosome biogenesis. Involved in nucleolar processing of pre-18S ribosomal RNA and ribosome assembly. Binds to RNA. Required for female germline development, cell viability during eye development and for survival of dividing cells and epithelial cells during early wing disk development.</text>
</comment>
<evidence type="ECO:0000256" key="9">
    <source>
        <dbReference type="ARBA" id="ARBA00025925"/>
    </source>
</evidence>
<evidence type="ECO:0000256" key="6">
    <source>
        <dbReference type="ARBA" id="ARBA00023242"/>
    </source>
</evidence>
<keyword evidence="4 10" id="KW-0698">rRNA processing</keyword>
<dbReference type="InterPro" id="IPR024166">
    <property type="entry name" value="rRNA_assembly_KRR1"/>
</dbReference>
<dbReference type="InterPro" id="IPR048550">
    <property type="entry name" value="KRR1-like_KH1_euk"/>
</dbReference>
<dbReference type="CDD" id="cd22394">
    <property type="entry name" value="KH-I_KRR1_rpt2"/>
    <property type="match status" value="1"/>
</dbReference>
<dbReference type="WBParaSite" id="PgR125_g006_t02">
    <property type="protein sequence ID" value="PgR125_g006_t02"/>
    <property type="gene ID" value="PgR125_g006"/>
</dbReference>
<evidence type="ECO:0000256" key="2">
    <source>
        <dbReference type="ARBA" id="ARBA00009344"/>
    </source>
</evidence>
<evidence type="ECO:0000256" key="10">
    <source>
        <dbReference type="PIRNR" id="PIRNR006515"/>
    </source>
</evidence>
<dbReference type="InterPro" id="IPR041174">
    <property type="entry name" value="KRR1-like_KH1"/>
</dbReference>
<feature type="compositionally biased region" description="Basic residues" evidence="11">
    <location>
        <begin position="378"/>
        <end position="388"/>
    </location>
</feature>
<dbReference type="CDD" id="cd22393">
    <property type="entry name" value="KH-I_KRR1_rpt1"/>
    <property type="match status" value="1"/>
</dbReference>
<dbReference type="AlphaFoldDB" id="A0A915CE03"/>
<reference evidence="15" key="1">
    <citation type="submission" date="2022-11" db="UniProtKB">
        <authorList>
            <consortium name="WormBaseParasite"/>
        </authorList>
    </citation>
    <scope>IDENTIFICATION</scope>
</reference>
<keyword evidence="6 10" id="KW-0539">Nucleus</keyword>
<dbReference type="GO" id="GO:0003723">
    <property type="term" value="F:RNA binding"/>
    <property type="evidence" value="ECO:0007669"/>
    <property type="project" value="UniProtKB-KW"/>
</dbReference>
<keyword evidence="3 10" id="KW-0690">Ribosome biogenesis</keyword>
<comment type="subcellular location">
    <subcellularLocation>
        <location evidence="1 10">Nucleus</location>
        <location evidence="1 10">Nucleolus</location>
    </subcellularLocation>
</comment>
<dbReference type="GO" id="GO:0032040">
    <property type="term" value="C:small-subunit processome"/>
    <property type="evidence" value="ECO:0007669"/>
    <property type="project" value="TreeGrafter"/>
</dbReference>
<feature type="compositionally biased region" description="Basic and acidic residues" evidence="11">
    <location>
        <begin position="354"/>
        <end position="377"/>
    </location>
</feature>
<dbReference type="FunFam" id="3.30.1370.10:FF:000011">
    <property type="entry name" value="KRR1 small subunit processome component"/>
    <property type="match status" value="1"/>
</dbReference>
<feature type="region of interest" description="Disordered" evidence="11">
    <location>
        <begin position="330"/>
        <end position="388"/>
    </location>
</feature>
<evidence type="ECO:0000256" key="1">
    <source>
        <dbReference type="ARBA" id="ARBA00004604"/>
    </source>
</evidence>
<evidence type="ECO:0000256" key="7">
    <source>
        <dbReference type="ARBA" id="ARBA00023274"/>
    </source>
</evidence>
<evidence type="ECO:0000256" key="8">
    <source>
        <dbReference type="ARBA" id="ARBA00024689"/>
    </source>
</evidence>
<sequence>MYFSMSAFWSKHRSYTTIDNTFSLNIDERVMPKASSKLDGNEQQIATSTKESILLPLGKDPKWWDISTFSREDNPNGFACESSFASLFPKYREKYLRECWPLVQKTMDEHFLKVELDVLEGTMIVRTTRKTWDPYILIKARDVLKLLARSVPYEQAIRVLNDDISCDIIKISSMVSSKERFVKRRARLVGNNGATLKAIELLTQCYVMIQGGTVAAIGPYQGLKNVRTIVEDCMHNIHPIYNIKILMIKRELMKDDKLKNENWDRFLPKFKKKMQSSQSTNQAKKKKAARWKRKTEYTPFPPPPTMSKIDKQLETGEYFMNERTRLLEKRNAKRAHQNERAVERQQSRASLFTPREEKPRPKSSKRHAEEVPVDVERLKKKVAKTSMK</sequence>
<feature type="compositionally biased region" description="Basic and acidic residues" evidence="11">
    <location>
        <begin position="330"/>
        <end position="346"/>
    </location>
</feature>
<comment type="subunit">
    <text evidence="9">Monomer. Component of the ribosomal small subunit (SSU) processome.</text>
</comment>
<dbReference type="SUPFAM" id="SSF54791">
    <property type="entry name" value="Eukaryotic type KH-domain (KH-domain type I)"/>
    <property type="match status" value="1"/>
</dbReference>
<dbReference type="PIRSF" id="PIRSF006515">
    <property type="entry name" value="KRR1"/>
    <property type="match status" value="1"/>
</dbReference>
<keyword evidence="7 10" id="KW-0687">Ribonucleoprotein</keyword>
<dbReference type="InterPro" id="IPR048549">
    <property type="entry name" value="KRR1-like_KH2_euk"/>
</dbReference>
<dbReference type="GO" id="GO:0006364">
    <property type="term" value="P:rRNA processing"/>
    <property type="evidence" value="ECO:0007669"/>
    <property type="project" value="UniProtKB-KW"/>
</dbReference>
<evidence type="ECO:0000256" key="5">
    <source>
        <dbReference type="ARBA" id="ARBA00022884"/>
    </source>
</evidence>
<dbReference type="InterPro" id="IPR036612">
    <property type="entry name" value="KH_dom_type_1_sf"/>
</dbReference>
<dbReference type="PANTHER" id="PTHR12581:SF0">
    <property type="entry name" value="KRR1 SMALL SUBUNIT PROCESSOME COMPONENT HOMOLOG"/>
    <property type="match status" value="1"/>
</dbReference>
<proteinExistence type="inferred from homology"/>
<dbReference type="Pfam" id="PF17903">
    <property type="entry name" value="KH_KRR1_1st"/>
    <property type="match status" value="1"/>
</dbReference>
<feature type="region of interest" description="Disordered" evidence="11">
    <location>
        <begin position="271"/>
        <end position="310"/>
    </location>
</feature>
<keyword evidence="5 10" id="KW-0694">RNA-binding</keyword>
<keyword evidence="14" id="KW-1185">Reference proteome</keyword>
<dbReference type="InterPro" id="IPR048548">
    <property type="entry name" value="KRR1-like_KH2"/>
</dbReference>
<evidence type="ECO:0000259" key="12">
    <source>
        <dbReference type="Pfam" id="PF17903"/>
    </source>
</evidence>
<evidence type="ECO:0000256" key="3">
    <source>
        <dbReference type="ARBA" id="ARBA00022517"/>
    </source>
</evidence>
<feature type="domain" description="KRR1 small subunit processome component first KH" evidence="12">
    <location>
        <begin position="82"/>
        <end position="162"/>
    </location>
</feature>
<evidence type="ECO:0000259" key="13">
    <source>
        <dbReference type="Pfam" id="PF21800"/>
    </source>
</evidence>
<organism evidence="14 15">
    <name type="scientific">Parascaris univalens</name>
    <name type="common">Nematode worm</name>
    <dbReference type="NCBI Taxonomy" id="6257"/>
    <lineage>
        <taxon>Eukaryota</taxon>
        <taxon>Metazoa</taxon>
        <taxon>Ecdysozoa</taxon>
        <taxon>Nematoda</taxon>
        <taxon>Chromadorea</taxon>
        <taxon>Rhabditida</taxon>
        <taxon>Spirurina</taxon>
        <taxon>Ascaridomorpha</taxon>
        <taxon>Ascaridoidea</taxon>
        <taxon>Ascarididae</taxon>
        <taxon>Parascaris</taxon>
    </lineage>
</organism>
<evidence type="ECO:0000256" key="11">
    <source>
        <dbReference type="SAM" id="MobiDB-lite"/>
    </source>
</evidence>
<protein>
    <recommendedName>
        <fullName evidence="10">KRR1 small subunit processome component</fullName>
    </recommendedName>
    <alternativeName>
        <fullName evidence="10">KRR-R motif-containing protein 1</fullName>
    </alternativeName>
</protein>
<dbReference type="Pfam" id="PF21800">
    <property type="entry name" value="KH_KRR1_2nd"/>
    <property type="match status" value="1"/>
</dbReference>
<dbReference type="Gene3D" id="3.30.1370.10">
    <property type="entry name" value="K Homology domain, type 1"/>
    <property type="match status" value="2"/>
</dbReference>
<evidence type="ECO:0000256" key="4">
    <source>
        <dbReference type="ARBA" id="ARBA00022552"/>
    </source>
</evidence>
<feature type="compositionally biased region" description="Basic residues" evidence="11">
    <location>
        <begin position="283"/>
        <end position="293"/>
    </location>
</feature>
<name>A0A915CE03_PARUN</name>